<organism evidence="2 3">
    <name type="scientific">Kwoniella heveanensis BCC8398</name>
    <dbReference type="NCBI Taxonomy" id="1296120"/>
    <lineage>
        <taxon>Eukaryota</taxon>
        <taxon>Fungi</taxon>
        <taxon>Dikarya</taxon>
        <taxon>Basidiomycota</taxon>
        <taxon>Agaricomycotina</taxon>
        <taxon>Tremellomycetes</taxon>
        <taxon>Tremellales</taxon>
        <taxon>Cryptococcaceae</taxon>
        <taxon>Kwoniella</taxon>
    </lineage>
</organism>
<reference evidence="2 3" key="1">
    <citation type="submission" date="2013-07" db="EMBL/GenBank/DDBJ databases">
        <title>The Genome Sequence of Cryptococcus heveanensis BCC8398.</title>
        <authorList>
            <consortium name="The Broad Institute Genome Sequencing Platform"/>
            <person name="Cuomo C."/>
            <person name="Litvintseva A."/>
            <person name="Chen Y."/>
            <person name="Heitman J."/>
            <person name="Sun S."/>
            <person name="Springer D."/>
            <person name="Dromer F."/>
            <person name="Young S.K."/>
            <person name="Zeng Q."/>
            <person name="Gargeya S."/>
            <person name="Fitzgerald M."/>
            <person name="Abouelleil A."/>
            <person name="Alvarado L."/>
            <person name="Berlin A.M."/>
            <person name="Chapman S.B."/>
            <person name="Dewar J."/>
            <person name="Goldberg J."/>
            <person name="Griggs A."/>
            <person name="Gujja S."/>
            <person name="Hansen M."/>
            <person name="Howarth C."/>
            <person name="Imamovic A."/>
            <person name="Larimer J."/>
            <person name="McCowan C."/>
            <person name="Murphy C."/>
            <person name="Pearson M."/>
            <person name="Priest M."/>
            <person name="Roberts A."/>
            <person name="Saif S."/>
            <person name="Shea T."/>
            <person name="Sykes S."/>
            <person name="Wortman J."/>
            <person name="Nusbaum C."/>
            <person name="Birren B."/>
        </authorList>
    </citation>
    <scope>NUCLEOTIDE SEQUENCE [LARGE SCALE GENOMIC DNA]</scope>
    <source>
        <strain evidence="2 3">BCC8398</strain>
    </source>
</reference>
<feature type="region of interest" description="Disordered" evidence="1">
    <location>
        <begin position="69"/>
        <end position="92"/>
    </location>
</feature>
<feature type="compositionally biased region" description="Low complexity" evidence="1">
    <location>
        <begin position="157"/>
        <end position="171"/>
    </location>
</feature>
<gene>
    <name evidence="2" type="ORF">I316_03607</name>
</gene>
<proteinExistence type="predicted"/>
<protein>
    <submittedName>
        <fullName evidence="2">Uncharacterized protein</fullName>
    </submittedName>
</protein>
<feature type="region of interest" description="Disordered" evidence="1">
    <location>
        <begin position="149"/>
        <end position="185"/>
    </location>
</feature>
<dbReference type="Proteomes" id="UP000092666">
    <property type="component" value="Unassembled WGS sequence"/>
</dbReference>
<sequence length="185" mass="19299">MSDLSSALTSRLASLNTEDYSSAGSSFTDGTVSRSSDVQTTLTQTDSRNSLIITGGSAAELLPTRADDASLAPRTPSDIAQPTPSIQHDSPGGRWLHLLTSEGNDRKKLVLEESIVQVPVTGPNGGGDGTDATAENIPQFRLAIYDHHPAGADDDASAGTDGSWRTGWMTGRRGGGEQDVPGQSF</sequence>
<accession>A0A1B9GU68</accession>
<dbReference type="AlphaFoldDB" id="A0A1B9GU68"/>
<evidence type="ECO:0000313" key="2">
    <source>
        <dbReference type="EMBL" id="OCF34566.1"/>
    </source>
</evidence>
<name>A0A1B9GU68_9TREE</name>
<feature type="region of interest" description="Disordered" evidence="1">
    <location>
        <begin position="19"/>
        <end position="45"/>
    </location>
</feature>
<dbReference type="EMBL" id="KV700124">
    <property type="protein sequence ID" value="OCF34566.1"/>
    <property type="molecule type" value="Genomic_DNA"/>
</dbReference>
<evidence type="ECO:0000313" key="3">
    <source>
        <dbReference type="Proteomes" id="UP000092666"/>
    </source>
</evidence>
<reference evidence="3" key="2">
    <citation type="submission" date="2013-12" db="EMBL/GenBank/DDBJ databases">
        <title>Evolution of pathogenesis and genome organization in the Tremellales.</title>
        <authorList>
            <person name="Cuomo C."/>
            <person name="Litvintseva A."/>
            <person name="Heitman J."/>
            <person name="Chen Y."/>
            <person name="Sun S."/>
            <person name="Springer D."/>
            <person name="Dromer F."/>
            <person name="Young S."/>
            <person name="Zeng Q."/>
            <person name="Chapman S."/>
            <person name="Gujja S."/>
            <person name="Saif S."/>
            <person name="Birren B."/>
        </authorList>
    </citation>
    <scope>NUCLEOTIDE SEQUENCE [LARGE SCALE GENOMIC DNA]</scope>
    <source>
        <strain evidence="3">BCC8398</strain>
    </source>
</reference>
<evidence type="ECO:0000256" key="1">
    <source>
        <dbReference type="SAM" id="MobiDB-lite"/>
    </source>
</evidence>
<feature type="compositionally biased region" description="Polar residues" evidence="1">
    <location>
        <begin position="78"/>
        <end position="88"/>
    </location>
</feature>
<keyword evidence="3" id="KW-1185">Reference proteome</keyword>